<dbReference type="GO" id="GO:0030020">
    <property type="term" value="F:extracellular matrix structural constituent conferring tensile strength"/>
    <property type="evidence" value="ECO:0007669"/>
    <property type="project" value="TreeGrafter"/>
</dbReference>
<evidence type="ECO:0000313" key="2">
    <source>
        <dbReference type="EMBL" id="HIS94032.1"/>
    </source>
</evidence>
<name>A0A9D1K7R6_9FIRM</name>
<proteinExistence type="predicted"/>
<accession>A0A9D1K7R6</accession>
<dbReference type="PANTHER" id="PTHR24023">
    <property type="entry name" value="COLLAGEN ALPHA"/>
    <property type="match status" value="1"/>
</dbReference>
<protein>
    <submittedName>
        <fullName evidence="2">Collagen-like protein</fullName>
    </submittedName>
</protein>
<organism evidence="2 3">
    <name type="scientific">Candidatus Alectryocaccomicrobium excrementavium</name>
    <dbReference type="NCBI Taxonomy" id="2840668"/>
    <lineage>
        <taxon>Bacteria</taxon>
        <taxon>Bacillati</taxon>
        <taxon>Bacillota</taxon>
        <taxon>Clostridia</taxon>
        <taxon>Candidatus Alectryocaccomicrobium</taxon>
    </lineage>
</organism>
<keyword evidence="2" id="KW-0176">Collagen</keyword>
<sequence>MRSHCFPSNGCPSCLCMRQPPRIHCVSGSTGLPGPRGPIGPTGPQGIPGATGPTGPQGIPGATGPTGAQGVPGATGPTGPAGGPRGPEGEEGPTGPTGPTGPVGLQGQAGATGPQGIPGAAGPTGPQGLPGATGPTGPQGLPGATGPTGPQGLPGATGPTGPQGLPGATGPTGAQGIPGATGPTGPQGLPGATGPTGPAAALPNDAFASFIDYADRFLDGNQLTLIPSVNDITGSIASQDLTHINLAAGYYLVSYSVSAVFPSASYLQVTPFYNDGPHLETGIYFATNANGSSEGGSAHFILVAPAPTTFSLSYNGPLDAREGTVTLTFFKLRRN</sequence>
<dbReference type="InterPro" id="IPR008160">
    <property type="entry name" value="Collagen"/>
</dbReference>
<evidence type="ECO:0000256" key="1">
    <source>
        <dbReference type="SAM" id="MobiDB-lite"/>
    </source>
</evidence>
<dbReference type="AlphaFoldDB" id="A0A9D1K7R6"/>
<comment type="caution">
    <text evidence="2">The sequence shown here is derived from an EMBL/GenBank/DDBJ whole genome shotgun (WGS) entry which is preliminary data.</text>
</comment>
<gene>
    <name evidence="2" type="ORF">IAA84_13555</name>
</gene>
<dbReference type="EMBL" id="DVJN01000260">
    <property type="protein sequence ID" value="HIS94032.1"/>
    <property type="molecule type" value="Genomic_DNA"/>
</dbReference>
<feature type="compositionally biased region" description="Low complexity" evidence="1">
    <location>
        <begin position="100"/>
        <end position="200"/>
    </location>
</feature>
<feature type="region of interest" description="Disordered" evidence="1">
    <location>
        <begin position="27"/>
        <end position="200"/>
    </location>
</feature>
<dbReference type="GO" id="GO:0030198">
    <property type="term" value="P:extracellular matrix organization"/>
    <property type="evidence" value="ECO:0007669"/>
    <property type="project" value="TreeGrafter"/>
</dbReference>
<dbReference type="GO" id="GO:0031012">
    <property type="term" value="C:extracellular matrix"/>
    <property type="evidence" value="ECO:0007669"/>
    <property type="project" value="TreeGrafter"/>
</dbReference>
<dbReference type="Proteomes" id="UP000824140">
    <property type="component" value="Unassembled WGS sequence"/>
</dbReference>
<reference evidence="2" key="1">
    <citation type="submission" date="2020-10" db="EMBL/GenBank/DDBJ databases">
        <authorList>
            <person name="Gilroy R."/>
        </authorList>
    </citation>
    <scope>NUCLEOTIDE SEQUENCE</scope>
    <source>
        <strain evidence="2">13766</strain>
    </source>
</reference>
<dbReference type="Pfam" id="PF01391">
    <property type="entry name" value="Collagen"/>
    <property type="match status" value="2"/>
</dbReference>
<dbReference type="PANTHER" id="PTHR24023:SF1095">
    <property type="entry name" value="EGF-LIKE DOMAIN-CONTAINING PROTEIN"/>
    <property type="match status" value="1"/>
</dbReference>
<feature type="compositionally biased region" description="Low complexity" evidence="1">
    <location>
        <begin position="42"/>
        <end position="78"/>
    </location>
</feature>
<evidence type="ECO:0000313" key="3">
    <source>
        <dbReference type="Proteomes" id="UP000824140"/>
    </source>
</evidence>
<dbReference type="InterPro" id="IPR050149">
    <property type="entry name" value="Collagen_superfamily"/>
</dbReference>
<dbReference type="GO" id="GO:0005615">
    <property type="term" value="C:extracellular space"/>
    <property type="evidence" value="ECO:0007669"/>
    <property type="project" value="TreeGrafter"/>
</dbReference>
<reference evidence="2" key="2">
    <citation type="journal article" date="2021" name="PeerJ">
        <title>Extensive microbial diversity within the chicken gut microbiome revealed by metagenomics and culture.</title>
        <authorList>
            <person name="Gilroy R."/>
            <person name="Ravi A."/>
            <person name="Getino M."/>
            <person name="Pursley I."/>
            <person name="Horton D.L."/>
            <person name="Alikhan N.F."/>
            <person name="Baker D."/>
            <person name="Gharbi K."/>
            <person name="Hall N."/>
            <person name="Watson M."/>
            <person name="Adriaenssens E.M."/>
            <person name="Foster-Nyarko E."/>
            <person name="Jarju S."/>
            <person name="Secka A."/>
            <person name="Antonio M."/>
            <person name="Oren A."/>
            <person name="Chaudhuri R.R."/>
            <person name="La Ragione R."/>
            <person name="Hildebrand F."/>
            <person name="Pallen M.J."/>
        </authorList>
    </citation>
    <scope>NUCLEOTIDE SEQUENCE</scope>
    <source>
        <strain evidence="2">13766</strain>
    </source>
</reference>